<feature type="compositionally biased region" description="Acidic residues" evidence="1">
    <location>
        <begin position="876"/>
        <end position="887"/>
    </location>
</feature>
<dbReference type="AlphaFoldDB" id="A0A934RYQ1"/>
<feature type="chain" id="PRO_5037370568" evidence="2">
    <location>
        <begin position="23"/>
        <end position="904"/>
    </location>
</feature>
<proteinExistence type="predicted"/>
<dbReference type="SMART" id="SM00671">
    <property type="entry name" value="SEL1"/>
    <property type="match status" value="14"/>
</dbReference>
<feature type="region of interest" description="Disordered" evidence="1">
    <location>
        <begin position="874"/>
        <end position="904"/>
    </location>
</feature>
<evidence type="ECO:0000313" key="4">
    <source>
        <dbReference type="Proteomes" id="UP000617628"/>
    </source>
</evidence>
<accession>A0A934RYQ1</accession>
<sequence>MFISRLVLFLGFAVLSGVSLHAQEAFDDEAFEASGELEKAERDEAFAEVYGAFVSEEYRKAIRGAKPLARRGMADAQHLLGLCYQHGLGVKANGKRAEYWFRLAAEQRHAPAMLAAGEFAFGGSNGGEADHAAARLYLKPLTGLDWSFAQRIEDLSVQRAIRSRASYLMGLLLIDGLGGEKQVEEGLLMMNRASATGDAWASMYLAMAYAEGKLMERDAELSKQFFEQSDLQAFDQVRRNLETTRMESASPMLKKQIEKMGREMAEVHTKNLVQSQTNLAKALLVEGAEDHDPESSRVLLRMASEAGNTEASFLLGYLLCEGIGGGQDFEEGARLLEAASEKNWVLANYNLAVLLLNGWGVGIDEARADTLLDRAAESGFYSAQLLLEREVEPELLRDIEDLERCEAAESSDVRASYAMGMRLARGWLVEATGATFELRERFRLGAAAGYARSQHAYAEFYYWGHLGERDYGIAREYFEAASAQEHAQSYFKVGYIYEKGLGVEADALKAVAYYERASDFGDAWAANNLGAIHTDGELGEKDYEKAMDYYLLAVERGHVVACFNIAEAYLRGRGREVDKEAAAEWYTKAADGGDLLSAQKLQRLYSNGTFEGDDGEYAYWVERCAEMGDKRAMLDIARFYERGVYVSKNLDRSLYWINKYMETVLEGTPEWESAVLALIRLMGTEDWHGHDPEKAFLLCEELEFAEAKLILGMLHLREISDESDPKKGVSILKRVYKESRKVDGEKNAAAKAAYELSNCYLKGNGVRRDMKQRVKWMEASAEIGFKPARYYMARYKIEGVEVKRDELEGLAEMDDLADKGMSLAILYLGRMMANGELDRPEDDLLWIQIKELAVAGNRKAMDVAQRLGIEWKGPVEAEELDPEETEESEGKKEKAPEWSPSVLG</sequence>
<dbReference type="InterPro" id="IPR050767">
    <property type="entry name" value="Sel1_AlgK"/>
</dbReference>
<evidence type="ECO:0000256" key="2">
    <source>
        <dbReference type="SAM" id="SignalP"/>
    </source>
</evidence>
<dbReference type="Pfam" id="PF08238">
    <property type="entry name" value="Sel1"/>
    <property type="match status" value="12"/>
</dbReference>
<name>A0A934RYQ1_9BACT</name>
<dbReference type="EMBL" id="JAENIL010000012">
    <property type="protein sequence ID" value="MBK1876777.1"/>
    <property type="molecule type" value="Genomic_DNA"/>
</dbReference>
<keyword evidence="4" id="KW-1185">Reference proteome</keyword>
<dbReference type="PANTHER" id="PTHR11102:SF160">
    <property type="entry name" value="ERAD-ASSOCIATED E3 UBIQUITIN-PROTEIN LIGASE COMPONENT HRD3"/>
    <property type="match status" value="1"/>
</dbReference>
<dbReference type="InterPro" id="IPR006597">
    <property type="entry name" value="Sel1-like"/>
</dbReference>
<comment type="caution">
    <text evidence="3">The sequence shown here is derived from an EMBL/GenBank/DDBJ whole genome shotgun (WGS) entry which is preliminary data.</text>
</comment>
<feature type="signal peptide" evidence="2">
    <location>
        <begin position="1"/>
        <end position="22"/>
    </location>
</feature>
<gene>
    <name evidence="3" type="ORF">JIN87_07855</name>
</gene>
<dbReference type="Gene3D" id="1.25.40.10">
    <property type="entry name" value="Tetratricopeptide repeat domain"/>
    <property type="match status" value="6"/>
</dbReference>
<dbReference type="PANTHER" id="PTHR11102">
    <property type="entry name" value="SEL-1-LIKE PROTEIN"/>
    <property type="match status" value="1"/>
</dbReference>
<dbReference type="Proteomes" id="UP000617628">
    <property type="component" value="Unassembled WGS sequence"/>
</dbReference>
<reference evidence="3" key="1">
    <citation type="submission" date="2021-01" db="EMBL/GenBank/DDBJ databases">
        <title>Modified the classification status of verrucomicrobia.</title>
        <authorList>
            <person name="Feng X."/>
        </authorList>
    </citation>
    <scope>NUCLEOTIDE SEQUENCE</scope>
    <source>
        <strain evidence="3">KCTC 13126</strain>
    </source>
</reference>
<organism evidence="3 4">
    <name type="scientific">Pelagicoccus mobilis</name>
    <dbReference type="NCBI Taxonomy" id="415221"/>
    <lineage>
        <taxon>Bacteria</taxon>
        <taxon>Pseudomonadati</taxon>
        <taxon>Verrucomicrobiota</taxon>
        <taxon>Opitutia</taxon>
        <taxon>Puniceicoccales</taxon>
        <taxon>Pelagicoccaceae</taxon>
        <taxon>Pelagicoccus</taxon>
    </lineage>
</organism>
<dbReference type="RefSeq" id="WP_200354994.1">
    <property type="nucleotide sequence ID" value="NZ_JAENIL010000012.1"/>
</dbReference>
<protein>
    <submittedName>
        <fullName evidence="3">Sel1 repeat family protein</fullName>
    </submittedName>
</protein>
<keyword evidence="2" id="KW-0732">Signal</keyword>
<dbReference type="InterPro" id="IPR011990">
    <property type="entry name" value="TPR-like_helical_dom_sf"/>
</dbReference>
<evidence type="ECO:0000256" key="1">
    <source>
        <dbReference type="SAM" id="MobiDB-lite"/>
    </source>
</evidence>
<dbReference type="SUPFAM" id="SSF81901">
    <property type="entry name" value="HCP-like"/>
    <property type="match status" value="5"/>
</dbReference>
<evidence type="ECO:0000313" key="3">
    <source>
        <dbReference type="EMBL" id="MBK1876777.1"/>
    </source>
</evidence>